<feature type="region of interest" description="Disordered" evidence="1">
    <location>
        <begin position="56"/>
        <end position="76"/>
    </location>
</feature>
<gene>
    <name evidence="2" type="ORF">E4167_33620</name>
</gene>
<evidence type="ECO:0000313" key="2">
    <source>
        <dbReference type="EMBL" id="QCG68854.1"/>
    </source>
</evidence>
<dbReference type="Proteomes" id="UP000298274">
    <property type="component" value="Plasmid unnamed"/>
</dbReference>
<accession>A0A4P7YBU4</accession>
<dbReference type="RefSeq" id="WP_141123748.1">
    <property type="nucleotide sequence ID" value="NZ_CP039632.3"/>
</dbReference>
<feature type="compositionally biased region" description="Polar residues" evidence="1">
    <location>
        <begin position="58"/>
        <end position="76"/>
    </location>
</feature>
<sequence>MPDTNDPQQDESRLIDRMMTDLLSTMDQDDSDMRSTLIENGDDIRALAKSAGRPAFSSIATQSSPNSSSTWRIQHL</sequence>
<keyword evidence="2" id="KW-0614">Plasmid</keyword>
<reference evidence="3" key="1">
    <citation type="submission" date="2019-04" db="EMBL/GenBank/DDBJ databases">
        <title>Complete genome sequence of Pseudomonas veronii strain PVy, a versatile degrader capable of using multiple contaminants as sole carbon sources.</title>
        <authorList>
            <person name="Lopez-Echartea E."/>
            <person name="Ridl J."/>
            <person name="Pajer P."/>
            <person name="Strejcek M."/>
            <person name="Suman J."/>
            <person name="Uhlik O."/>
        </authorList>
    </citation>
    <scope>NUCLEOTIDE SEQUENCE [LARGE SCALE GENOMIC DNA]</scope>
    <source>
        <strain evidence="3">Pvy</strain>
        <plasmid evidence="3">unnamed</plasmid>
    </source>
</reference>
<geneLocation type="plasmid" evidence="2">
    <name>unnamed</name>
</geneLocation>
<dbReference type="AlphaFoldDB" id="A0A4P7YBU4"/>
<protein>
    <submittedName>
        <fullName evidence="2">Uncharacterized protein</fullName>
    </submittedName>
</protein>
<dbReference type="EMBL" id="CP039632">
    <property type="protein sequence ID" value="QCG68854.1"/>
    <property type="molecule type" value="Genomic_DNA"/>
</dbReference>
<proteinExistence type="predicted"/>
<evidence type="ECO:0000313" key="3">
    <source>
        <dbReference type="Proteomes" id="UP000298274"/>
    </source>
</evidence>
<evidence type="ECO:0000256" key="1">
    <source>
        <dbReference type="SAM" id="MobiDB-lite"/>
    </source>
</evidence>
<name>A0A4P7YBU4_PSEVE</name>
<organism evidence="2 3">
    <name type="scientific">Pseudomonas veronii</name>
    <dbReference type="NCBI Taxonomy" id="76761"/>
    <lineage>
        <taxon>Bacteria</taxon>
        <taxon>Pseudomonadati</taxon>
        <taxon>Pseudomonadota</taxon>
        <taxon>Gammaproteobacteria</taxon>
        <taxon>Pseudomonadales</taxon>
        <taxon>Pseudomonadaceae</taxon>
        <taxon>Pseudomonas</taxon>
    </lineage>
</organism>